<dbReference type="AlphaFoldDB" id="Q6EP06"/>
<evidence type="ECO:0000256" key="1">
    <source>
        <dbReference type="SAM" id="MobiDB-lite"/>
    </source>
</evidence>
<gene>
    <name evidence="2" type="primary">B1106B03.33</name>
</gene>
<feature type="region of interest" description="Disordered" evidence="1">
    <location>
        <begin position="78"/>
        <end position="111"/>
    </location>
</feature>
<proteinExistence type="predicted"/>
<organism evidence="2 3">
    <name type="scientific">Oryza sativa subsp. japonica</name>
    <name type="common">Rice</name>
    <dbReference type="NCBI Taxonomy" id="39947"/>
    <lineage>
        <taxon>Eukaryota</taxon>
        <taxon>Viridiplantae</taxon>
        <taxon>Streptophyta</taxon>
        <taxon>Embryophyta</taxon>
        <taxon>Tracheophyta</taxon>
        <taxon>Spermatophyta</taxon>
        <taxon>Magnoliopsida</taxon>
        <taxon>Liliopsida</taxon>
        <taxon>Poales</taxon>
        <taxon>Poaceae</taxon>
        <taxon>BOP clade</taxon>
        <taxon>Oryzoideae</taxon>
        <taxon>Oryzeae</taxon>
        <taxon>Oryzinae</taxon>
        <taxon>Oryza</taxon>
        <taxon>Oryza sativa</taxon>
    </lineage>
</organism>
<reference evidence="3" key="2">
    <citation type="journal article" date="2008" name="Nucleic Acids Res.">
        <title>The rice annotation project database (RAP-DB): 2008 update.</title>
        <authorList>
            <consortium name="The rice annotation project (RAP)"/>
        </authorList>
    </citation>
    <scope>GENOME REANNOTATION</scope>
    <source>
        <strain evidence="3">cv. Nipponbare</strain>
    </source>
</reference>
<name>Q6EP06_ORYSJ</name>
<sequence>MPFGGTAAGLRALSLPRIGNVVPTRSRIPVLRDRLGFRSRIPSLWFARSPTQPFRGLAIFLQINLRHLSLRQQLAPTVGTSERNHGERMSPKRVAKEKVAKRKESEAGGEMAAEEGVVPLAPVVEAGVASLASAPAPQPPSSAPAIHGFLGQLLFVYNLYIISIISI</sequence>
<accession>Q6EP06</accession>
<evidence type="ECO:0000313" key="3">
    <source>
        <dbReference type="Proteomes" id="UP000000763"/>
    </source>
</evidence>
<protein>
    <submittedName>
        <fullName evidence="2">Uncharacterized protein</fullName>
    </submittedName>
</protein>
<dbReference type="Proteomes" id="UP000000763">
    <property type="component" value="Chromosome 9"/>
</dbReference>
<reference evidence="3" key="1">
    <citation type="journal article" date="2005" name="Nature">
        <title>The map-based sequence of the rice genome.</title>
        <authorList>
            <consortium name="International rice genome sequencing project (IRGSP)"/>
            <person name="Matsumoto T."/>
            <person name="Wu J."/>
            <person name="Kanamori H."/>
            <person name="Katayose Y."/>
            <person name="Fujisawa M."/>
            <person name="Namiki N."/>
            <person name="Mizuno H."/>
            <person name="Yamamoto K."/>
            <person name="Antonio B.A."/>
            <person name="Baba T."/>
            <person name="Sakata K."/>
            <person name="Nagamura Y."/>
            <person name="Aoki H."/>
            <person name="Arikawa K."/>
            <person name="Arita K."/>
            <person name="Bito T."/>
            <person name="Chiden Y."/>
            <person name="Fujitsuka N."/>
            <person name="Fukunaka R."/>
            <person name="Hamada M."/>
            <person name="Harada C."/>
            <person name="Hayashi A."/>
            <person name="Hijishita S."/>
            <person name="Honda M."/>
            <person name="Hosokawa S."/>
            <person name="Ichikawa Y."/>
            <person name="Idonuma A."/>
            <person name="Iijima M."/>
            <person name="Ikeda M."/>
            <person name="Ikeno M."/>
            <person name="Ito K."/>
            <person name="Ito S."/>
            <person name="Ito T."/>
            <person name="Ito Y."/>
            <person name="Ito Y."/>
            <person name="Iwabuchi A."/>
            <person name="Kamiya K."/>
            <person name="Karasawa W."/>
            <person name="Kurita K."/>
            <person name="Katagiri S."/>
            <person name="Kikuta A."/>
            <person name="Kobayashi H."/>
            <person name="Kobayashi N."/>
            <person name="Machita K."/>
            <person name="Maehara T."/>
            <person name="Masukawa M."/>
            <person name="Mizubayashi T."/>
            <person name="Mukai Y."/>
            <person name="Nagasaki H."/>
            <person name="Nagata Y."/>
            <person name="Naito S."/>
            <person name="Nakashima M."/>
            <person name="Nakama Y."/>
            <person name="Nakamichi Y."/>
            <person name="Nakamura M."/>
            <person name="Meguro A."/>
            <person name="Negishi M."/>
            <person name="Ohta I."/>
            <person name="Ohta T."/>
            <person name="Okamoto M."/>
            <person name="Ono N."/>
            <person name="Saji S."/>
            <person name="Sakaguchi M."/>
            <person name="Sakai K."/>
            <person name="Shibata M."/>
            <person name="Shimokawa T."/>
            <person name="Song J."/>
            <person name="Takazaki Y."/>
            <person name="Terasawa K."/>
            <person name="Tsugane M."/>
            <person name="Tsuji K."/>
            <person name="Ueda S."/>
            <person name="Waki K."/>
            <person name="Yamagata H."/>
            <person name="Yamamoto M."/>
            <person name="Yamamoto S."/>
            <person name="Yamane H."/>
            <person name="Yoshiki S."/>
            <person name="Yoshihara R."/>
            <person name="Yukawa K."/>
            <person name="Zhong H."/>
            <person name="Yano M."/>
            <person name="Yuan Q."/>
            <person name="Ouyang S."/>
            <person name="Liu J."/>
            <person name="Jones K.M."/>
            <person name="Gansberger K."/>
            <person name="Moffat K."/>
            <person name="Hill J."/>
            <person name="Bera J."/>
            <person name="Fadrosh D."/>
            <person name="Jin S."/>
            <person name="Johri S."/>
            <person name="Kim M."/>
            <person name="Overton L."/>
            <person name="Reardon M."/>
            <person name="Tsitrin T."/>
            <person name="Vuong H."/>
            <person name="Weaver B."/>
            <person name="Ciecko A."/>
            <person name="Tallon L."/>
            <person name="Jackson J."/>
            <person name="Pai G."/>
            <person name="Aken S.V."/>
            <person name="Utterback T."/>
            <person name="Reidmuller S."/>
            <person name="Feldblyum T."/>
            <person name="Hsiao J."/>
            <person name="Zismann V."/>
            <person name="Iobst S."/>
            <person name="de Vazeille A.R."/>
            <person name="Buell C.R."/>
            <person name="Ying K."/>
            <person name="Li Y."/>
            <person name="Lu T."/>
            <person name="Huang Y."/>
            <person name="Zhao Q."/>
            <person name="Feng Q."/>
            <person name="Zhang L."/>
            <person name="Zhu J."/>
            <person name="Weng Q."/>
            <person name="Mu J."/>
            <person name="Lu Y."/>
            <person name="Fan D."/>
            <person name="Liu Y."/>
            <person name="Guan J."/>
            <person name="Zhang Y."/>
            <person name="Yu S."/>
            <person name="Liu X."/>
            <person name="Zhang Y."/>
            <person name="Hong G."/>
            <person name="Han B."/>
            <person name="Choisne N."/>
            <person name="Demange N."/>
            <person name="Orjeda G."/>
            <person name="Samain S."/>
            <person name="Cattolico L."/>
            <person name="Pelletier E."/>
            <person name="Couloux A."/>
            <person name="Segurens B."/>
            <person name="Wincker P."/>
            <person name="D'Hont A."/>
            <person name="Scarpelli C."/>
            <person name="Weissenbach J."/>
            <person name="Salanoubat M."/>
            <person name="Quetier F."/>
            <person name="Yu Y."/>
            <person name="Kim H.R."/>
            <person name="Rambo T."/>
            <person name="Currie J."/>
            <person name="Collura K."/>
            <person name="Luo M."/>
            <person name="Yang T."/>
            <person name="Ammiraju J.S.S."/>
            <person name="Engler F."/>
            <person name="Soderlund C."/>
            <person name="Wing R.A."/>
            <person name="Palmer L.E."/>
            <person name="de la Bastide M."/>
            <person name="Spiegel L."/>
            <person name="Nascimento L."/>
            <person name="Zutavern T."/>
            <person name="O'Shaughnessy A."/>
            <person name="Dike S."/>
            <person name="Dedhia N."/>
            <person name="Preston R."/>
            <person name="Balija V."/>
            <person name="McCombie W.R."/>
            <person name="Chow T."/>
            <person name="Chen H."/>
            <person name="Chung M."/>
            <person name="Chen C."/>
            <person name="Shaw J."/>
            <person name="Wu H."/>
            <person name="Hsiao K."/>
            <person name="Chao Y."/>
            <person name="Chu M."/>
            <person name="Cheng C."/>
            <person name="Hour A."/>
            <person name="Lee P."/>
            <person name="Lin S."/>
            <person name="Lin Y."/>
            <person name="Liou J."/>
            <person name="Liu S."/>
            <person name="Hsing Y."/>
            <person name="Raghuvanshi S."/>
            <person name="Mohanty A."/>
            <person name="Bharti A.K."/>
            <person name="Gaur A."/>
            <person name="Gupta V."/>
            <person name="Kumar D."/>
            <person name="Ravi V."/>
            <person name="Vij S."/>
            <person name="Kapur A."/>
            <person name="Khurana P."/>
            <person name="Khurana P."/>
            <person name="Khurana J.P."/>
            <person name="Tyagi A.K."/>
            <person name="Gaikwad K."/>
            <person name="Singh A."/>
            <person name="Dalal V."/>
            <person name="Srivastava S."/>
            <person name="Dixit A."/>
            <person name="Pal A.K."/>
            <person name="Ghazi I.A."/>
            <person name="Yadav M."/>
            <person name="Pandit A."/>
            <person name="Bhargava A."/>
            <person name="Sureshbabu K."/>
            <person name="Batra K."/>
            <person name="Sharma T.R."/>
            <person name="Mohapatra T."/>
            <person name="Singh N.K."/>
            <person name="Messing J."/>
            <person name="Nelson A.B."/>
            <person name="Fuks G."/>
            <person name="Kavchok S."/>
            <person name="Keizer G."/>
            <person name="Linton E."/>
            <person name="Llaca V."/>
            <person name="Song R."/>
            <person name="Tanyolac B."/>
            <person name="Young S."/>
            <person name="Ho-Il K."/>
            <person name="Hahn J.H."/>
            <person name="Sangsakoo G."/>
            <person name="Vanavichit A."/>
            <person name="de Mattos Luiz.A.T."/>
            <person name="Zimmer P.D."/>
            <person name="Malone G."/>
            <person name="Dellagostin O."/>
            <person name="de Oliveira A.C."/>
            <person name="Bevan M."/>
            <person name="Bancroft I."/>
            <person name="Minx P."/>
            <person name="Cordum H."/>
            <person name="Wilson R."/>
            <person name="Cheng Z."/>
            <person name="Jin W."/>
            <person name="Jiang J."/>
            <person name="Leong S.A."/>
            <person name="Iwama H."/>
            <person name="Gojobori T."/>
            <person name="Itoh T."/>
            <person name="Niimura Y."/>
            <person name="Fujii Y."/>
            <person name="Habara T."/>
            <person name="Sakai H."/>
            <person name="Sato Y."/>
            <person name="Wilson G."/>
            <person name="Kumar K."/>
            <person name="McCouch S."/>
            <person name="Juretic N."/>
            <person name="Hoen D."/>
            <person name="Wright S."/>
            <person name="Bruskiewich R."/>
            <person name="Bureau T."/>
            <person name="Miyao A."/>
            <person name="Hirochika H."/>
            <person name="Nishikawa T."/>
            <person name="Kadowaki K."/>
            <person name="Sugiura M."/>
            <person name="Burr B."/>
            <person name="Sasaki T."/>
        </authorList>
    </citation>
    <scope>NUCLEOTIDE SEQUENCE [LARGE SCALE GENOMIC DNA]</scope>
    <source>
        <strain evidence="3">cv. Nipponbare</strain>
    </source>
</reference>
<dbReference type="EMBL" id="AP006449">
    <property type="protein sequence ID" value="BAD29614.1"/>
    <property type="molecule type" value="Genomic_DNA"/>
</dbReference>
<evidence type="ECO:0000313" key="2">
    <source>
        <dbReference type="EMBL" id="BAD29614.1"/>
    </source>
</evidence>
<feature type="compositionally biased region" description="Basic and acidic residues" evidence="1">
    <location>
        <begin position="82"/>
        <end position="106"/>
    </location>
</feature>